<dbReference type="Proteomes" id="UP001501565">
    <property type="component" value="Unassembled WGS sequence"/>
</dbReference>
<dbReference type="RefSeq" id="WP_344799699.1">
    <property type="nucleotide sequence ID" value="NZ_BAABBN010000012.1"/>
</dbReference>
<evidence type="ECO:0000313" key="3">
    <source>
        <dbReference type="EMBL" id="GAA3933903.1"/>
    </source>
</evidence>
<proteinExistence type="predicted"/>
<dbReference type="SUPFAM" id="SSF55331">
    <property type="entry name" value="Tautomerase/MIF"/>
    <property type="match status" value="1"/>
</dbReference>
<keyword evidence="4" id="KW-1185">Reference proteome</keyword>
<sequence>MPHINIKHYPGLTDEQKSEISNRIQEVIVSVSHCKPSVVSVVMEPVSADEWHERVIEPELIAKQSFITIKPNY</sequence>
<name>A0ABP7N0J8_9GAMM</name>
<keyword evidence="1" id="KW-0413">Isomerase</keyword>
<comment type="caution">
    <text evidence="3">The sequence shown here is derived from an EMBL/GenBank/DDBJ whole genome shotgun (WGS) entry which is preliminary data.</text>
</comment>
<feature type="domain" description="4-oxalocrotonate tautomerase-like" evidence="2">
    <location>
        <begin position="2"/>
        <end position="51"/>
    </location>
</feature>
<dbReference type="Pfam" id="PF01361">
    <property type="entry name" value="Tautomerase"/>
    <property type="match status" value="1"/>
</dbReference>
<accession>A0ABP7N0J8</accession>
<dbReference type="Gene3D" id="3.30.429.10">
    <property type="entry name" value="Macrophage Migration Inhibitory Factor"/>
    <property type="match status" value="1"/>
</dbReference>
<dbReference type="InterPro" id="IPR004370">
    <property type="entry name" value="4-OT-like_dom"/>
</dbReference>
<evidence type="ECO:0000313" key="4">
    <source>
        <dbReference type="Proteomes" id="UP001501565"/>
    </source>
</evidence>
<gene>
    <name evidence="3" type="ORF">GCM10022277_33100</name>
</gene>
<dbReference type="EMBL" id="BAABBN010000012">
    <property type="protein sequence ID" value="GAA3933903.1"/>
    <property type="molecule type" value="Genomic_DNA"/>
</dbReference>
<reference evidence="4" key="1">
    <citation type="journal article" date="2019" name="Int. J. Syst. Evol. Microbiol.">
        <title>The Global Catalogue of Microorganisms (GCM) 10K type strain sequencing project: providing services to taxonomists for standard genome sequencing and annotation.</title>
        <authorList>
            <consortium name="The Broad Institute Genomics Platform"/>
            <consortium name="The Broad Institute Genome Sequencing Center for Infectious Disease"/>
            <person name="Wu L."/>
            <person name="Ma J."/>
        </authorList>
    </citation>
    <scope>NUCLEOTIDE SEQUENCE [LARGE SCALE GENOMIC DNA]</scope>
    <source>
        <strain evidence="4">JCM 17551</strain>
    </source>
</reference>
<dbReference type="InterPro" id="IPR014347">
    <property type="entry name" value="Tautomerase/MIF_sf"/>
</dbReference>
<protein>
    <recommendedName>
        <fullName evidence="2">4-oxalocrotonate tautomerase-like domain-containing protein</fullName>
    </recommendedName>
</protein>
<organism evidence="3 4">
    <name type="scientific">Litoribacillus peritrichatus</name>
    <dbReference type="NCBI Taxonomy" id="718191"/>
    <lineage>
        <taxon>Bacteria</taxon>
        <taxon>Pseudomonadati</taxon>
        <taxon>Pseudomonadota</taxon>
        <taxon>Gammaproteobacteria</taxon>
        <taxon>Oceanospirillales</taxon>
        <taxon>Oceanospirillaceae</taxon>
        <taxon>Litoribacillus</taxon>
    </lineage>
</organism>
<evidence type="ECO:0000256" key="1">
    <source>
        <dbReference type="ARBA" id="ARBA00023235"/>
    </source>
</evidence>
<evidence type="ECO:0000259" key="2">
    <source>
        <dbReference type="Pfam" id="PF01361"/>
    </source>
</evidence>